<dbReference type="SUPFAM" id="SSF56112">
    <property type="entry name" value="Protein kinase-like (PK-like)"/>
    <property type="match status" value="1"/>
</dbReference>
<sequence>MTKPGDLLVGESGRKYRLAEPLFAQTSSTPPRVWKAVDEEDGKREFVVKEPIQMQNQFKESPFIRKMLDYIPQSVSNKPMMVLQAFERSLWNARNRRELTINEIKWIMKAVLIAVWTIHREGLPSVREITSLAYRSPEVYFGKPWTSGTDIWSWGIVYCHLLEARTDITSPGMYDSICKGTMEEKTDAVRGMIAQDFDLKSLPFYTDDARSSKLLPTDQPPQKEEDWWGERLLRKGVAAEEIAFLINVLDPDPRERPSAEEIIRSGYLEIIETNSS</sequence>
<accession>A0A9P4P2P7</accession>
<dbReference type="InterPro" id="IPR000719">
    <property type="entry name" value="Prot_kinase_dom"/>
</dbReference>
<evidence type="ECO:0000259" key="1">
    <source>
        <dbReference type="PROSITE" id="PS50011"/>
    </source>
</evidence>
<dbReference type="OrthoDB" id="5979581at2759"/>
<proteinExistence type="predicted"/>
<dbReference type="Gene3D" id="1.10.510.10">
    <property type="entry name" value="Transferase(Phosphotransferase) domain 1"/>
    <property type="match status" value="1"/>
</dbReference>
<dbReference type="EMBL" id="MU007011">
    <property type="protein sequence ID" value="KAF2436215.1"/>
    <property type="molecule type" value="Genomic_DNA"/>
</dbReference>
<dbReference type="InterPro" id="IPR011009">
    <property type="entry name" value="Kinase-like_dom_sf"/>
</dbReference>
<comment type="caution">
    <text evidence="2">The sequence shown here is derived from an EMBL/GenBank/DDBJ whole genome shotgun (WGS) entry which is preliminary data.</text>
</comment>
<dbReference type="GO" id="GO:0005524">
    <property type="term" value="F:ATP binding"/>
    <property type="evidence" value="ECO:0007669"/>
    <property type="project" value="InterPro"/>
</dbReference>
<dbReference type="Proteomes" id="UP000800235">
    <property type="component" value="Unassembled WGS sequence"/>
</dbReference>
<gene>
    <name evidence="2" type="ORF">EJ08DRAFT_667554</name>
</gene>
<name>A0A9P4P2P7_9PEZI</name>
<keyword evidence="2" id="KW-0808">Transferase</keyword>
<dbReference type="AlphaFoldDB" id="A0A9P4P2P7"/>
<evidence type="ECO:0000313" key="2">
    <source>
        <dbReference type="EMBL" id="KAF2436215.1"/>
    </source>
</evidence>
<feature type="domain" description="Protein kinase" evidence="1">
    <location>
        <begin position="1"/>
        <end position="268"/>
    </location>
</feature>
<reference evidence="2" key="1">
    <citation type="journal article" date="2020" name="Stud. Mycol.">
        <title>101 Dothideomycetes genomes: a test case for predicting lifestyles and emergence of pathogens.</title>
        <authorList>
            <person name="Haridas S."/>
            <person name="Albert R."/>
            <person name="Binder M."/>
            <person name="Bloem J."/>
            <person name="Labutti K."/>
            <person name="Salamov A."/>
            <person name="Andreopoulos B."/>
            <person name="Baker S."/>
            <person name="Barry K."/>
            <person name="Bills G."/>
            <person name="Bluhm B."/>
            <person name="Cannon C."/>
            <person name="Castanera R."/>
            <person name="Culley D."/>
            <person name="Daum C."/>
            <person name="Ezra D."/>
            <person name="Gonzalez J."/>
            <person name="Henrissat B."/>
            <person name="Kuo A."/>
            <person name="Liang C."/>
            <person name="Lipzen A."/>
            <person name="Lutzoni F."/>
            <person name="Magnuson J."/>
            <person name="Mondo S."/>
            <person name="Nolan M."/>
            <person name="Ohm R."/>
            <person name="Pangilinan J."/>
            <person name="Park H.-J."/>
            <person name="Ramirez L."/>
            <person name="Alfaro M."/>
            <person name="Sun H."/>
            <person name="Tritt A."/>
            <person name="Yoshinaga Y."/>
            <person name="Zwiers L.-H."/>
            <person name="Turgeon B."/>
            <person name="Goodwin S."/>
            <person name="Spatafora J."/>
            <person name="Crous P."/>
            <person name="Grigoriev I."/>
        </authorList>
    </citation>
    <scope>NUCLEOTIDE SEQUENCE</scope>
    <source>
        <strain evidence="2">CBS 130266</strain>
    </source>
</reference>
<protein>
    <submittedName>
        <fullName evidence="2">Kinase-like protein</fullName>
    </submittedName>
</protein>
<organism evidence="2 3">
    <name type="scientific">Tothia fuscella</name>
    <dbReference type="NCBI Taxonomy" id="1048955"/>
    <lineage>
        <taxon>Eukaryota</taxon>
        <taxon>Fungi</taxon>
        <taxon>Dikarya</taxon>
        <taxon>Ascomycota</taxon>
        <taxon>Pezizomycotina</taxon>
        <taxon>Dothideomycetes</taxon>
        <taxon>Pleosporomycetidae</taxon>
        <taxon>Venturiales</taxon>
        <taxon>Cylindrosympodiaceae</taxon>
        <taxon>Tothia</taxon>
    </lineage>
</organism>
<evidence type="ECO:0000313" key="3">
    <source>
        <dbReference type="Proteomes" id="UP000800235"/>
    </source>
</evidence>
<dbReference type="PROSITE" id="PS50011">
    <property type="entry name" value="PROTEIN_KINASE_DOM"/>
    <property type="match status" value="1"/>
</dbReference>
<keyword evidence="3" id="KW-1185">Reference proteome</keyword>
<keyword evidence="2" id="KW-0418">Kinase</keyword>
<dbReference type="SMART" id="SM00220">
    <property type="entry name" value="S_TKc"/>
    <property type="match status" value="1"/>
</dbReference>
<dbReference type="GO" id="GO:0004672">
    <property type="term" value="F:protein kinase activity"/>
    <property type="evidence" value="ECO:0007669"/>
    <property type="project" value="InterPro"/>
</dbReference>